<evidence type="ECO:0000313" key="3">
    <source>
        <dbReference type="Proteomes" id="UP001295740"/>
    </source>
</evidence>
<feature type="chain" id="PRO_5042565777" evidence="1">
    <location>
        <begin position="27"/>
        <end position="357"/>
    </location>
</feature>
<dbReference type="Pfam" id="PF13668">
    <property type="entry name" value="Ferritin_2"/>
    <property type="match status" value="1"/>
</dbReference>
<sequence length="357" mass="38050">MLTTTLASSAAILGLAAGYAIPNTDGFPSPNAEQPLTIETQADGLLSNLPPPPTLSAAGITNFQLIAYNEHYEVAFFTSLIDNITNHVDNYEYVSVNRDEAEIVEILKTVKAQEELHALTATNTLKHFNASLVPEPCTYKFPTTSLEEAIDLASTFTDLVLGTLQDASQSFAKNGDDGPVRAIASVIGQEGEQNGFYRFILSRKPSQKPFLTTSTAAFAFSALQQFIVSCPFDIADIPIPVFPALDVLTPAGPKDMNLTFSADLSASGQYSQGSDLSGLFVTYLVGQQLPISEPITNATWYGGILTFDALFPFTDNVMEGLSIAALTNASNFANADAMPANTLAAPGLIQVQDMSAL</sequence>
<reference evidence="2" key="1">
    <citation type="submission" date="2023-10" db="EMBL/GenBank/DDBJ databases">
        <authorList>
            <person name="Hackl T."/>
        </authorList>
    </citation>
    <scope>NUCLEOTIDE SEQUENCE</scope>
</reference>
<organism evidence="2 3">
    <name type="scientific">Anthostomella pinea</name>
    <dbReference type="NCBI Taxonomy" id="933095"/>
    <lineage>
        <taxon>Eukaryota</taxon>
        <taxon>Fungi</taxon>
        <taxon>Dikarya</taxon>
        <taxon>Ascomycota</taxon>
        <taxon>Pezizomycotina</taxon>
        <taxon>Sordariomycetes</taxon>
        <taxon>Xylariomycetidae</taxon>
        <taxon>Xylariales</taxon>
        <taxon>Xylariaceae</taxon>
        <taxon>Anthostomella</taxon>
    </lineage>
</organism>
<keyword evidence="3" id="KW-1185">Reference proteome</keyword>
<accession>A0AAI8YPR1</accession>
<protein>
    <submittedName>
        <fullName evidence="2">Uu.00g055150.m01.CDS01</fullName>
    </submittedName>
</protein>
<dbReference type="Proteomes" id="UP001295740">
    <property type="component" value="Unassembled WGS sequence"/>
</dbReference>
<keyword evidence="1" id="KW-0732">Signal</keyword>
<feature type="signal peptide" evidence="1">
    <location>
        <begin position="1"/>
        <end position="26"/>
    </location>
</feature>
<dbReference type="EMBL" id="CAUWAG010000019">
    <property type="protein sequence ID" value="CAJ2512500.1"/>
    <property type="molecule type" value="Genomic_DNA"/>
</dbReference>
<proteinExistence type="predicted"/>
<dbReference type="AlphaFoldDB" id="A0AAI8YPR1"/>
<gene>
    <name evidence="2" type="ORF">KHLLAP_LOCUS12968</name>
</gene>
<evidence type="ECO:0000256" key="1">
    <source>
        <dbReference type="SAM" id="SignalP"/>
    </source>
</evidence>
<comment type="caution">
    <text evidence="2">The sequence shown here is derived from an EMBL/GenBank/DDBJ whole genome shotgun (WGS) entry which is preliminary data.</text>
</comment>
<evidence type="ECO:0000313" key="2">
    <source>
        <dbReference type="EMBL" id="CAJ2512500.1"/>
    </source>
</evidence>
<name>A0AAI8YPR1_9PEZI</name>